<dbReference type="PANTHER" id="PTHR11439:SF511">
    <property type="match status" value="1"/>
</dbReference>
<dbReference type="STRING" id="4072.A0A2G2YUR7"/>
<reference evidence="1 2" key="2">
    <citation type="journal article" date="2017" name="Genome Biol.">
        <title>New reference genome sequences of hot pepper reveal the massive evolution of plant disease-resistance genes by retroduplication.</title>
        <authorList>
            <person name="Kim S."/>
            <person name="Park J."/>
            <person name="Yeom S.I."/>
            <person name="Kim Y.M."/>
            <person name="Seo E."/>
            <person name="Kim K.T."/>
            <person name="Kim M.S."/>
            <person name="Lee J.M."/>
            <person name="Cheong K."/>
            <person name="Shin H.S."/>
            <person name="Kim S.B."/>
            <person name="Han K."/>
            <person name="Lee J."/>
            <person name="Park M."/>
            <person name="Lee H.A."/>
            <person name="Lee H.Y."/>
            <person name="Lee Y."/>
            <person name="Oh S."/>
            <person name="Lee J.H."/>
            <person name="Choi E."/>
            <person name="Choi E."/>
            <person name="Lee S.E."/>
            <person name="Jeon J."/>
            <person name="Kim H."/>
            <person name="Choi G."/>
            <person name="Song H."/>
            <person name="Lee J."/>
            <person name="Lee S.C."/>
            <person name="Kwon J.K."/>
            <person name="Lee H.Y."/>
            <person name="Koo N."/>
            <person name="Hong Y."/>
            <person name="Kim R.W."/>
            <person name="Kang W.H."/>
            <person name="Huh J.H."/>
            <person name="Kang B.C."/>
            <person name="Yang T.J."/>
            <person name="Lee Y.H."/>
            <person name="Bennetzen J.L."/>
            <person name="Choi D."/>
        </authorList>
    </citation>
    <scope>NUCLEOTIDE SEQUENCE [LARGE SCALE GENOMIC DNA]</scope>
    <source>
        <strain evidence="2">cv. CM334</strain>
    </source>
</reference>
<dbReference type="Gramene" id="PHT73444">
    <property type="protein sequence ID" value="PHT73444"/>
    <property type="gene ID" value="T459_24229"/>
</dbReference>
<dbReference type="Proteomes" id="UP000222542">
    <property type="component" value="Unassembled WGS sequence"/>
</dbReference>
<evidence type="ECO:0000313" key="1">
    <source>
        <dbReference type="EMBL" id="PHT73444.1"/>
    </source>
</evidence>
<reference evidence="1 2" key="1">
    <citation type="journal article" date="2014" name="Nat. Genet.">
        <title>Genome sequence of the hot pepper provides insights into the evolution of pungency in Capsicum species.</title>
        <authorList>
            <person name="Kim S."/>
            <person name="Park M."/>
            <person name="Yeom S.I."/>
            <person name="Kim Y.M."/>
            <person name="Lee J.M."/>
            <person name="Lee H.A."/>
            <person name="Seo E."/>
            <person name="Choi J."/>
            <person name="Cheong K."/>
            <person name="Kim K.T."/>
            <person name="Jung K."/>
            <person name="Lee G.W."/>
            <person name="Oh S.K."/>
            <person name="Bae C."/>
            <person name="Kim S.B."/>
            <person name="Lee H.Y."/>
            <person name="Kim S.Y."/>
            <person name="Kim M.S."/>
            <person name="Kang B.C."/>
            <person name="Jo Y.D."/>
            <person name="Yang H.B."/>
            <person name="Jeong H.J."/>
            <person name="Kang W.H."/>
            <person name="Kwon J.K."/>
            <person name="Shin C."/>
            <person name="Lim J.Y."/>
            <person name="Park J.H."/>
            <person name="Huh J.H."/>
            <person name="Kim J.S."/>
            <person name="Kim B.D."/>
            <person name="Cohen O."/>
            <person name="Paran I."/>
            <person name="Suh M.C."/>
            <person name="Lee S.B."/>
            <person name="Kim Y.K."/>
            <person name="Shin Y."/>
            <person name="Noh S.J."/>
            <person name="Park J."/>
            <person name="Seo Y.S."/>
            <person name="Kwon S.Y."/>
            <person name="Kim H.A."/>
            <person name="Park J.M."/>
            <person name="Kim H.J."/>
            <person name="Choi S.B."/>
            <person name="Bosland P.W."/>
            <person name="Reeves G."/>
            <person name="Jo S.H."/>
            <person name="Lee B.W."/>
            <person name="Cho H.T."/>
            <person name="Choi H.S."/>
            <person name="Lee M.S."/>
            <person name="Yu Y."/>
            <person name="Do Choi Y."/>
            <person name="Park B.S."/>
            <person name="van Deynze A."/>
            <person name="Ashrafi H."/>
            <person name="Hill T."/>
            <person name="Kim W.T."/>
            <person name="Pai H.S."/>
            <person name="Ahn H.K."/>
            <person name="Yeam I."/>
            <person name="Giovannoni J.J."/>
            <person name="Rose J.K."/>
            <person name="Sorensen I."/>
            <person name="Lee S.J."/>
            <person name="Kim R.W."/>
            <person name="Choi I.Y."/>
            <person name="Choi B.S."/>
            <person name="Lim J.S."/>
            <person name="Lee Y.H."/>
            <person name="Choi D."/>
        </authorList>
    </citation>
    <scope>NUCLEOTIDE SEQUENCE [LARGE SCALE GENOMIC DNA]</scope>
    <source>
        <strain evidence="2">cv. CM334</strain>
    </source>
</reference>
<gene>
    <name evidence="1" type="ORF">T459_24229</name>
</gene>
<dbReference type="OMA" id="ANCDADW"/>
<accession>A0A2G2YUR7</accession>
<dbReference type="InterPro" id="IPR043502">
    <property type="entry name" value="DNA/RNA_pol_sf"/>
</dbReference>
<dbReference type="AlphaFoldDB" id="A0A2G2YUR7"/>
<comment type="caution">
    <text evidence="1">The sequence shown here is derived from an EMBL/GenBank/DDBJ whole genome shotgun (WGS) entry which is preliminary data.</text>
</comment>
<name>A0A2G2YUR7_CAPAN</name>
<evidence type="ECO:0000313" key="2">
    <source>
        <dbReference type="Proteomes" id="UP000222542"/>
    </source>
</evidence>
<organism evidence="1 2">
    <name type="scientific">Capsicum annuum</name>
    <name type="common">Capsicum pepper</name>
    <dbReference type="NCBI Taxonomy" id="4072"/>
    <lineage>
        <taxon>Eukaryota</taxon>
        <taxon>Viridiplantae</taxon>
        <taxon>Streptophyta</taxon>
        <taxon>Embryophyta</taxon>
        <taxon>Tracheophyta</taxon>
        <taxon>Spermatophyta</taxon>
        <taxon>Magnoliopsida</taxon>
        <taxon>eudicotyledons</taxon>
        <taxon>Gunneridae</taxon>
        <taxon>Pentapetalae</taxon>
        <taxon>asterids</taxon>
        <taxon>lamiids</taxon>
        <taxon>Solanales</taxon>
        <taxon>Solanaceae</taxon>
        <taxon>Solanoideae</taxon>
        <taxon>Capsiceae</taxon>
        <taxon>Capsicum</taxon>
    </lineage>
</organism>
<dbReference type="CDD" id="cd09272">
    <property type="entry name" value="RNase_HI_RT_Ty1"/>
    <property type="match status" value="1"/>
</dbReference>
<dbReference type="EMBL" id="AYRZ02000009">
    <property type="protein sequence ID" value="PHT73444.1"/>
    <property type="molecule type" value="Genomic_DNA"/>
</dbReference>
<proteinExistence type="predicted"/>
<sequence length="119" mass="13338">MSSARKDVLTANCDADWAACAFSRRSITGFTIKLGDSLVSWKSKKQSTASRSSAESEYRSLASTIAELTWLIGLIKDLQVPLQLPVTIFCDSKATLQMTENPVYHERTKHIEIDCHFIR</sequence>
<keyword evidence="2" id="KW-1185">Reference proteome</keyword>
<dbReference type="SUPFAM" id="SSF56672">
    <property type="entry name" value="DNA/RNA polymerases"/>
    <property type="match status" value="1"/>
</dbReference>
<protein>
    <submittedName>
        <fullName evidence="1">Uncharacterized protein</fullName>
    </submittedName>
</protein>
<dbReference type="PANTHER" id="PTHR11439">
    <property type="entry name" value="GAG-POL-RELATED RETROTRANSPOSON"/>
    <property type="match status" value="1"/>
</dbReference>